<dbReference type="OrthoDB" id="4440408at2759"/>
<protein>
    <submittedName>
        <fullName evidence="2">Uncharacterized protein</fullName>
    </submittedName>
</protein>
<keyword evidence="3" id="KW-1185">Reference proteome</keyword>
<gene>
    <name evidence="2" type="ORF">N7456_008937</name>
</gene>
<evidence type="ECO:0000313" key="3">
    <source>
        <dbReference type="Proteomes" id="UP001149165"/>
    </source>
</evidence>
<evidence type="ECO:0000256" key="1">
    <source>
        <dbReference type="SAM" id="MobiDB-lite"/>
    </source>
</evidence>
<accession>A0A9W9K593</accession>
<dbReference type="AlphaFoldDB" id="A0A9W9K593"/>
<feature type="region of interest" description="Disordered" evidence="1">
    <location>
        <begin position="77"/>
        <end position="96"/>
    </location>
</feature>
<reference evidence="2" key="1">
    <citation type="submission" date="2022-11" db="EMBL/GenBank/DDBJ databases">
        <authorList>
            <person name="Petersen C."/>
        </authorList>
    </citation>
    <scope>NUCLEOTIDE SEQUENCE</scope>
    <source>
        <strain evidence="2">IBT 30069</strain>
    </source>
</reference>
<reference evidence="2" key="2">
    <citation type="journal article" date="2023" name="IMA Fungus">
        <title>Comparative genomic study of the Penicillium genus elucidates a diverse pangenome and 15 lateral gene transfer events.</title>
        <authorList>
            <person name="Petersen C."/>
            <person name="Sorensen T."/>
            <person name="Nielsen M.R."/>
            <person name="Sondergaard T.E."/>
            <person name="Sorensen J.L."/>
            <person name="Fitzpatrick D.A."/>
            <person name="Frisvad J.C."/>
            <person name="Nielsen K.L."/>
        </authorList>
    </citation>
    <scope>NUCLEOTIDE SEQUENCE</scope>
    <source>
        <strain evidence="2">IBT 30069</strain>
    </source>
</reference>
<organism evidence="2 3">
    <name type="scientific">Penicillium angulare</name>
    <dbReference type="NCBI Taxonomy" id="116970"/>
    <lineage>
        <taxon>Eukaryota</taxon>
        <taxon>Fungi</taxon>
        <taxon>Dikarya</taxon>
        <taxon>Ascomycota</taxon>
        <taxon>Pezizomycotina</taxon>
        <taxon>Eurotiomycetes</taxon>
        <taxon>Eurotiomycetidae</taxon>
        <taxon>Eurotiales</taxon>
        <taxon>Aspergillaceae</taxon>
        <taxon>Penicillium</taxon>
    </lineage>
</organism>
<name>A0A9W9K593_9EURO</name>
<dbReference type="EMBL" id="JAPQKH010000006">
    <property type="protein sequence ID" value="KAJ5093076.1"/>
    <property type="molecule type" value="Genomic_DNA"/>
</dbReference>
<dbReference type="Proteomes" id="UP001149165">
    <property type="component" value="Unassembled WGS sequence"/>
</dbReference>
<sequence>MGPPQTKEKNTPQVQVLDDRVIKKEFELYRAGKIEAVQEYRMQYFDIMDGDYSGRLLQAEDELLNNSQYEEALRKRLAGEENENTSGENGPLQDLQKKVSEAERQTWILKRRLWALRSAAPDTIFTRGITLWRSNPKWFMHRALCEDCAGKGGCCGRGCGCCAKRLANGVPAGHCTLECPCCESARGFELDETEKLELFNMFSAASGDEKWRRDGRFRLIMIQLIGYDNYKKGNPFKQIVDSLPKDDPPPRYESLSGALRDLDVS</sequence>
<proteinExistence type="predicted"/>
<comment type="caution">
    <text evidence="2">The sequence shown here is derived from an EMBL/GenBank/DDBJ whole genome shotgun (WGS) entry which is preliminary data.</text>
</comment>
<evidence type="ECO:0000313" key="2">
    <source>
        <dbReference type="EMBL" id="KAJ5093076.1"/>
    </source>
</evidence>